<reference evidence="2" key="1">
    <citation type="submission" date="2020-03" db="EMBL/GenBank/DDBJ databases">
        <authorList>
            <person name="Chebbi M.A."/>
            <person name="Drezen J.M."/>
        </authorList>
    </citation>
    <scope>NUCLEOTIDE SEQUENCE</scope>
    <source>
        <tissue evidence="2">Whole body</tissue>
    </source>
</reference>
<accession>A0A8J5URF9</accession>
<dbReference type="Proteomes" id="UP000729913">
    <property type="component" value="Unassembled WGS sequence"/>
</dbReference>
<evidence type="ECO:0000259" key="1">
    <source>
        <dbReference type="SMART" id="SM00852"/>
    </source>
</evidence>
<organism evidence="2 3">
    <name type="scientific">Cotesia typhae</name>
    <dbReference type="NCBI Taxonomy" id="2053667"/>
    <lineage>
        <taxon>Eukaryota</taxon>
        <taxon>Metazoa</taxon>
        <taxon>Ecdysozoa</taxon>
        <taxon>Arthropoda</taxon>
        <taxon>Hexapoda</taxon>
        <taxon>Insecta</taxon>
        <taxon>Pterygota</taxon>
        <taxon>Neoptera</taxon>
        <taxon>Endopterygota</taxon>
        <taxon>Hymenoptera</taxon>
        <taxon>Apocrita</taxon>
        <taxon>Ichneumonoidea</taxon>
        <taxon>Braconidae</taxon>
        <taxon>Microgastrinae</taxon>
        <taxon>Cotesia</taxon>
    </lineage>
</organism>
<evidence type="ECO:0000313" key="3">
    <source>
        <dbReference type="Proteomes" id="UP000729913"/>
    </source>
</evidence>
<dbReference type="AlphaFoldDB" id="A0A8J5URF9"/>
<gene>
    <name evidence="2" type="ORF">G9C98_005968</name>
</gene>
<proteinExistence type="predicted"/>
<dbReference type="InterPro" id="IPR050101">
    <property type="entry name" value="CinA"/>
</dbReference>
<comment type="caution">
    <text evidence="2">The sequence shown here is derived from an EMBL/GenBank/DDBJ whole genome shotgun (WGS) entry which is preliminary data.</text>
</comment>
<protein>
    <recommendedName>
        <fullName evidence="1">MoaB/Mog domain-containing protein</fullName>
    </recommendedName>
</protein>
<dbReference type="PANTHER" id="PTHR13939:SF0">
    <property type="entry name" value="NMN AMIDOHYDROLASE-LIKE PROTEIN YFAY"/>
    <property type="match status" value="1"/>
</dbReference>
<sequence length="402" mass="45712">MCSLLYEHGVKVEKVSIISDNIEEIANEIRLFSGKYKYVIASGGVGPTHDDKTYEGLAKAFGDSLHFHPTLMNIIKEISDVEDKNSPLFKVAYIPKTATLKFGKNDQGELLKFPCVNVENVYVFPGSPIYFEPLFKSLCKEIFNAHKSFCKKELYIDAKEDVFANALTSIANEFPEVAFGSYPVSDQNFYKARVTVESEDESITEKAAGKFCSLIPPNILVNYDKSPEINSLEKYQEFITKIDEPKTKIFTETVQELKEILRNSNVVLQYDFSVESTVLLHLLHIARTSLNSDKIIDALIVKQKNNPINVENFHKDILSRYNVKLTVLDAELEINPENIKILYPELKTLLLTETNKTTDNSETVKLLKQLSPSIEIKTPLLEWNSETIWSFTQSLCLPYIKL</sequence>
<feature type="domain" description="MoaB/Mog" evidence="1">
    <location>
        <begin position="1"/>
        <end position="145"/>
    </location>
</feature>
<dbReference type="Pfam" id="PF24102">
    <property type="entry name" value="FLAD1_M"/>
    <property type="match status" value="1"/>
</dbReference>
<dbReference type="InterPro" id="IPR001453">
    <property type="entry name" value="MoaB/Mog_dom"/>
</dbReference>
<dbReference type="OrthoDB" id="270728at2759"/>
<evidence type="ECO:0000313" key="2">
    <source>
        <dbReference type="EMBL" id="KAG8037757.1"/>
    </source>
</evidence>
<dbReference type="SMART" id="SM00852">
    <property type="entry name" value="MoCF_biosynth"/>
    <property type="match status" value="1"/>
</dbReference>
<keyword evidence="3" id="KW-1185">Reference proteome</keyword>
<dbReference type="InterPro" id="IPR056596">
    <property type="entry name" value="FLAD1_M"/>
</dbReference>
<reference evidence="2" key="2">
    <citation type="submission" date="2021-04" db="EMBL/GenBank/DDBJ databases">
        <title>Genome-wide patterns of bracovirus chromosomal integration into multiple host tissues during parasitism.</title>
        <authorList>
            <person name="Chebbi M.A.C."/>
        </authorList>
    </citation>
    <scope>NUCLEOTIDE SEQUENCE</scope>
    <source>
        <tissue evidence="2">Whole body</tissue>
    </source>
</reference>
<dbReference type="Pfam" id="PF00994">
    <property type="entry name" value="MoCF_biosynth"/>
    <property type="match status" value="1"/>
</dbReference>
<dbReference type="PANTHER" id="PTHR13939">
    <property type="entry name" value="NICOTINAMIDE-NUCLEOTIDE AMIDOHYDROLASE PNCC"/>
    <property type="match status" value="1"/>
</dbReference>
<dbReference type="EMBL" id="JAAOIC020000047">
    <property type="protein sequence ID" value="KAG8037757.1"/>
    <property type="molecule type" value="Genomic_DNA"/>
</dbReference>
<name>A0A8J5URF9_9HYME</name>